<evidence type="ECO:0000313" key="2">
    <source>
        <dbReference type="Proteomes" id="UP001207228"/>
    </source>
</evidence>
<reference evidence="1 2" key="1">
    <citation type="submission" date="2022-11" db="EMBL/GenBank/DDBJ databases">
        <title>The characterization of three novel Bacteroidetes species and genomic analysis of their roles in tidal elemental geochemical cycles.</title>
        <authorList>
            <person name="Ma K.-J."/>
        </authorList>
    </citation>
    <scope>NUCLEOTIDE SEQUENCE [LARGE SCALE GENOMIC DNA]</scope>
    <source>
        <strain evidence="1 2">M82</strain>
    </source>
</reference>
<name>A0ABT3RDE8_9BACT</name>
<dbReference type="RefSeq" id="WP_266051359.1">
    <property type="nucleotide sequence ID" value="NZ_JAPFQO010000002.1"/>
</dbReference>
<dbReference type="Proteomes" id="UP001207228">
    <property type="component" value="Unassembled WGS sequence"/>
</dbReference>
<gene>
    <name evidence="1" type="ORF">OO017_05025</name>
</gene>
<proteinExistence type="predicted"/>
<keyword evidence="2" id="KW-1185">Reference proteome</keyword>
<dbReference type="EMBL" id="JAPFQO010000002">
    <property type="protein sequence ID" value="MCX2739300.1"/>
    <property type="molecule type" value="Genomic_DNA"/>
</dbReference>
<comment type="caution">
    <text evidence="1">The sequence shown here is derived from an EMBL/GenBank/DDBJ whole genome shotgun (WGS) entry which is preliminary data.</text>
</comment>
<protein>
    <submittedName>
        <fullName evidence="1">Uncharacterized protein</fullName>
    </submittedName>
</protein>
<organism evidence="1 2">
    <name type="scientific">Pontibacter anaerobius</name>
    <dbReference type="NCBI Taxonomy" id="2993940"/>
    <lineage>
        <taxon>Bacteria</taxon>
        <taxon>Pseudomonadati</taxon>
        <taxon>Bacteroidota</taxon>
        <taxon>Cytophagia</taxon>
        <taxon>Cytophagales</taxon>
        <taxon>Hymenobacteraceae</taxon>
        <taxon>Pontibacter</taxon>
    </lineage>
</organism>
<evidence type="ECO:0000313" key="1">
    <source>
        <dbReference type="EMBL" id="MCX2739300.1"/>
    </source>
</evidence>
<accession>A0ABT3RDE8</accession>
<sequence length="173" mass="20932">MNSVVTVALQEKVLYNYYFGYDQYRFIWFRSFDPPVTFTMYREGDDVWLRTKMLVRYPQLGNEMYTYFDSVSNNFVFTDSVLRSTEFRGNIVLDETKMLSLCDWQTFEQLLQETGYWSMKPSVDRYGFDGSRWIVEAHLKDRYWLVDRWSPENNFSRIGSYMASRSGLKFKFY</sequence>